<comment type="caution">
    <text evidence="2">The sequence shown here is derived from an EMBL/GenBank/DDBJ whole genome shotgun (WGS) entry which is preliminary data.</text>
</comment>
<evidence type="ECO:0000313" key="2">
    <source>
        <dbReference type="EMBL" id="GES23585.1"/>
    </source>
</evidence>
<feature type="domain" description="N-acetyltransferase" evidence="1">
    <location>
        <begin position="8"/>
        <end position="176"/>
    </location>
</feature>
<organism evidence="2 3">
    <name type="scientific">Acrocarpospora pleiomorpha</name>
    <dbReference type="NCBI Taxonomy" id="90975"/>
    <lineage>
        <taxon>Bacteria</taxon>
        <taxon>Bacillati</taxon>
        <taxon>Actinomycetota</taxon>
        <taxon>Actinomycetes</taxon>
        <taxon>Streptosporangiales</taxon>
        <taxon>Streptosporangiaceae</taxon>
        <taxon>Acrocarpospora</taxon>
    </lineage>
</organism>
<evidence type="ECO:0000313" key="3">
    <source>
        <dbReference type="Proteomes" id="UP000377595"/>
    </source>
</evidence>
<dbReference type="Pfam" id="PF00583">
    <property type="entry name" value="Acetyltransf_1"/>
    <property type="match status" value="1"/>
</dbReference>
<dbReference type="PROSITE" id="PS51186">
    <property type="entry name" value="GNAT"/>
    <property type="match status" value="1"/>
</dbReference>
<name>A0A5M3XQI9_9ACTN</name>
<accession>A0A5M3XQI9</accession>
<dbReference type="InterPro" id="IPR016181">
    <property type="entry name" value="Acyl_CoA_acyltransferase"/>
</dbReference>
<gene>
    <name evidence="2" type="ORF">Aple_064840</name>
</gene>
<dbReference type="AlphaFoldDB" id="A0A5M3XQI9"/>
<dbReference type="SUPFAM" id="SSF55729">
    <property type="entry name" value="Acyl-CoA N-acyltransferases (Nat)"/>
    <property type="match status" value="1"/>
</dbReference>
<dbReference type="CDD" id="cd04301">
    <property type="entry name" value="NAT_SF"/>
    <property type="match status" value="1"/>
</dbReference>
<reference evidence="2 3" key="1">
    <citation type="submission" date="2019-10" db="EMBL/GenBank/DDBJ databases">
        <title>Whole genome shotgun sequence of Acrocarpospora pleiomorpha NBRC 16267.</title>
        <authorList>
            <person name="Ichikawa N."/>
            <person name="Kimura A."/>
            <person name="Kitahashi Y."/>
            <person name="Komaki H."/>
            <person name="Oguchi A."/>
        </authorList>
    </citation>
    <scope>NUCLEOTIDE SEQUENCE [LARGE SCALE GENOMIC DNA]</scope>
    <source>
        <strain evidence="2 3">NBRC 16267</strain>
    </source>
</reference>
<dbReference type="EMBL" id="BLAF01000042">
    <property type="protein sequence ID" value="GES23585.1"/>
    <property type="molecule type" value="Genomic_DNA"/>
</dbReference>
<dbReference type="Proteomes" id="UP000377595">
    <property type="component" value="Unassembled WGS sequence"/>
</dbReference>
<dbReference type="RefSeq" id="WP_155348459.1">
    <property type="nucleotide sequence ID" value="NZ_BAAAHM010000043.1"/>
</dbReference>
<dbReference type="InterPro" id="IPR000182">
    <property type="entry name" value="GNAT_dom"/>
</dbReference>
<proteinExistence type="predicted"/>
<keyword evidence="2" id="KW-0808">Transferase</keyword>
<evidence type="ECO:0000259" key="1">
    <source>
        <dbReference type="PROSITE" id="PS51186"/>
    </source>
</evidence>
<dbReference type="OrthoDB" id="4536199at2"/>
<sequence length="178" mass="19602">MSIAFHRMTGEDAAAAVLGDEYAEVYLRIREEPPYNSGPLYRRDRFRDRTSAQAQRAGFALVAANDEAGKLAGFAFGLPMAEGAWWGGETTPGPPEAVAQAKFAVIELNLLPEYRGHGYGKRLLNLLLEGRPEPYATLLANPAAAAHPMYLRWGWRMVGTCRPAPDAMVTDVLILDRR</sequence>
<protein>
    <submittedName>
        <fullName evidence="2">N-acetyltransferase</fullName>
    </submittedName>
</protein>
<dbReference type="Gene3D" id="3.40.630.30">
    <property type="match status" value="1"/>
</dbReference>
<keyword evidence="3" id="KW-1185">Reference proteome</keyword>
<dbReference type="GO" id="GO:0016747">
    <property type="term" value="F:acyltransferase activity, transferring groups other than amino-acyl groups"/>
    <property type="evidence" value="ECO:0007669"/>
    <property type="project" value="InterPro"/>
</dbReference>